<dbReference type="EMBL" id="JAWQEG010001593">
    <property type="protein sequence ID" value="KAK3878061.1"/>
    <property type="molecule type" value="Genomic_DNA"/>
</dbReference>
<feature type="coiled-coil region" evidence="5">
    <location>
        <begin position="390"/>
        <end position="437"/>
    </location>
</feature>
<evidence type="ECO:0000313" key="8">
    <source>
        <dbReference type="EMBL" id="KAK3878061.1"/>
    </source>
</evidence>
<dbReference type="PROSITE" id="PS50330">
    <property type="entry name" value="UIM"/>
    <property type="match status" value="2"/>
</dbReference>
<comment type="caution">
    <text evidence="8">The sequence shown here is derived from an EMBL/GenBank/DDBJ whole genome shotgun (WGS) entry which is preliminary data.</text>
</comment>
<feature type="region of interest" description="Disordered" evidence="6">
    <location>
        <begin position="88"/>
        <end position="141"/>
    </location>
</feature>
<keyword evidence="3" id="KW-0862">Zinc</keyword>
<dbReference type="AlphaFoldDB" id="A0AAE1KKV9"/>
<keyword evidence="1" id="KW-0479">Metal-binding</keyword>
<dbReference type="Proteomes" id="UP001286313">
    <property type="component" value="Unassembled WGS sequence"/>
</dbReference>
<evidence type="ECO:0000256" key="4">
    <source>
        <dbReference type="PROSITE-ProRule" id="PRU00175"/>
    </source>
</evidence>
<keyword evidence="2 4" id="KW-0863">Zinc-finger</keyword>
<dbReference type="PROSITE" id="PS50089">
    <property type="entry name" value="ZF_RING_2"/>
    <property type="match status" value="1"/>
</dbReference>
<feature type="compositionally biased region" description="Basic and acidic residues" evidence="6">
    <location>
        <begin position="112"/>
        <end position="128"/>
    </location>
</feature>
<evidence type="ECO:0000256" key="3">
    <source>
        <dbReference type="ARBA" id="ARBA00022833"/>
    </source>
</evidence>
<dbReference type="InterPro" id="IPR027370">
    <property type="entry name" value="Znf-RING_euk"/>
</dbReference>
<proteinExistence type="predicted"/>
<reference evidence="8" key="1">
    <citation type="submission" date="2023-10" db="EMBL/GenBank/DDBJ databases">
        <title>Genome assemblies of two species of porcelain crab, Petrolisthes cinctipes and Petrolisthes manimaculis (Anomura: Porcellanidae).</title>
        <authorList>
            <person name="Angst P."/>
        </authorList>
    </citation>
    <scope>NUCLEOTIDE SEQUENCE</scope>
    <source>
        <strain evidence="8">PB745_01</strain>
        <tissue evidence="8">Gill</tissue>
    </source>
</reference>
<dbReference type="InterPro" id="IPR003903">
    <property type="entry name" value="UIM_dom"/>
</dbReference>
<dbReference type="InterPro" id="IPR001841">
    <property type="entry name" value="Znf_RING"/>
</dbReference>
<keyword evidence="9" id="KW-1185">Reference proteome</keyword>
<evidence type="ECO:0000256" key="5">
    <source>
        <dbReference type="SAM" id="Coils"/>
    </source>
</evidence>
<dbReference type="InterPro" id="IPR013083">
    <property type="entry name" value="Znf_RING/FYVE/PHD"/>
</dbReference>
<protein>
    <recommendedName>
        <fullName evidence="7">RING-type domain-containing protein</fullName>
    </recommendedName>
</protein>
<feature type="domain" description="RING-type" evidence="7">
    <location>
        <begin position="187"/>
        <end position="231"/>
    </location>
</feature>
<dbReference type="GO" id="GO:0008270">
    <property type="term" value="F:zinc ion binding"/>
    <property type="evidence" value="ECO:0007669"/>
    <property type="project" value="UniProtKB-KW"/>
</dbReference>
<evidence type="ECO:0000259" key="7">
    <source>
        <dbReference type="PROSITE" id="PS50089"/>
    </source>
</evidence>
<organism evidence="8 9">
    <name type="scientific">Petrolisthes cinctipes</name>
    <name type="common">Flat porcelain crab</name>
    <dbReference type="NCBI Taxonomy" id="88211"/>
    <lineage>
        <taxon>Eukaryota</taxon>
        <taxon>Metazoa</taxon>
        <taxon>Ecdysozoa</taxon>
        <taxon>Arthropoda</taxon>
        <taxon>Crustacea</taxon>
        <taxon>Multicrustacea</taxon>
        <taxon>Malacostraca</taxon>
        <taxon>Eumalacostraca</taxon>
        <taxon>Eucarida</taxon>
        <taxon>Decapoda</taxon>
        <taxon>Pleocyemata</taxon>
        <taxon>Anomura</taxon>
        <taxon>Galatheoidea</taxon>
        <taxon>Porcellanidae</taxon>
        <taxon>Petrolisthes</taxon>
    </lineage>
</organism>
<dbReference type="SMART" id="SM00184">
    <property type="entry name" value="RING"/>
    <property type="match status" value="1"/>
</dbReference>
<gene>
    <name evidence="8" type="ORF">Pcinc_017273</name>
</gene>
<evidence type="ECO:0000256" key="2">
    <source>
        <dbReference type="ARBA" id="ARBA00022771"/>
    </source>
</evidence>
<dbReference type="SMART" id="SM00726">
    <property type="entry name" value="UIM"/>
    <property type="match status" value="3"/>
</dbReference>
<dbReference type="Pfam" id="PF13445">
    <property type="entry name" value="zf-RING_UBOX"/>
    <property type="match status" value="1"/>
</dbReference>
<dbReference type="SUPFAM" id="SSF57850">
    <property type="entry name" value="RING/U-box"/>
    <property type="match status" value="1"/>
</dbReference>
<evidence type="ECO:0000256" key="6">
    <source>
        <dbReference type="SAM" id="MobiDB-lite"/>
    </source>
</evidence>
<name>A0AAE1KKV9_PETCI</name>
<dbReference type="PROSITE" id="PS00518">
    <property type="entry name" value="ZF_RING_1"/>
    <property type="match status" value="1"/>
</dbReference>
<dbReference type="InterPro" id="IPR017907">
    <property type="entry name" value="Znf_RING_CS"/>
</dbReference>
<feature type="compositionally biased region" description="Basic and acidic residues" evidence="6">
    <location>
        <begin position="88"/>
        <end position="100"/>
    </location>
</feature>
<evidence type="ECO:0000256" key="1">
    <source>
        <dbReference type="ARBA" id="ARBA00022723"/>
    </source>
</evidence>
<accession>A0AAE1KKV9</accession>
<sequence length="576" mass="66930">MTSNSDKMAAPILQALLQNLPLIIKAGEGLYKLWVAVQGTKEENNMVIQAMNLLKKHQDDIDRLLEDPDQLRVLMEGYSILLRRVQERQRQHGNHGEPGRHPPFRNFEDDEFNRHRENRNTGKEDYREQNPYQGEDYRYNNRERNCYRGGQEEGRQQAENGKKTTDADNVCRDKDNWLSKVKDHLLCDVCKEQYDNDHHRPMLLPTCGHTFCRNCLSSISRRHHLRCPVCRCDPFMDVSSLPTNMEVLSLLTEENEANGGNCEDVRGASCAPSAPCQDNYEENSCSYDINGTAMMSFEEQLQYALMLSSELQGANQNISNPFAFLDEINQEIPSNNEDEELQMVLAMNLEEHREALEANRPRHTLAERTEEQRQQMGNPIVGSRRDREEWLLLEREREEVRWERERLEKEKEEWKRKVEKENNRERARQNIRELTMCLDDSANDCCDEDEYCKENECCSEDEDCTEEKCCCEDQNCIEKECCSEEEAAAERGCCSDSNMGNNNVSEDLGNTGVGASYVDSAISMTDEASLLAIVIEEENRERRMRREKRRRMKFEEDLELARALSLSLQVNSPSQE</sequence>
<keyword evidence="5" id="KW-0175">Coiled coil</keyword>
<evidence type="ECO:0000313" key="9">
    <source>
        <dbReference type="Proteomes" id="UP001286313"/>
    </source>
</evidence>
<dbReference type="Gene3D" id="3.30.40.10">
    <property type="entry name" value="Zinc/RING finger domain, C3HC4 (zinc finger)"/>
    <property type="match status" value="1"/>
</dbReference>